<feature type="region of interest" description="Disordered" evidence="3">
    <location>
        <begin position="25"/>
        <end position="83"/>
    </location>
</feature>
<proteinExistence type="predicted"/>
<evidence type="ECO:0000256" key="1">
    <source>
        <dbReference type="ARBA" id="ARBA00023013"/>
    </source>
</evidence>
<dbReference type="PANTHER" id="PTHR33142">
    <property type="entry name" value="CYCLIN-DEPENDENT PROTEIN KINASE INHIBITOR SMR13"/>
    <property type="match status" value="1"/>
</dbReference>
<evidence type="ECO:0000313" key="5">
    <source>
        <dbReference type="Proteomes" id="UP000823749"/>
    </source>
</evidence>
<dbReference type="AlphaFoldDB" id="A0AAV6HZV6"/>
<evidence type="ECO:0000256" key="2">
    <source>
        <dbReference type="ARBA" id="ARBA00023306"/>
    </source>
</evidence>
<dbReference type="EMBL" id="JACTNZ010000012">
    <property type="protein sequence ID" value="KAG5520802.1"/>
    <property type="molecule type" value="Genomic_DNA"/>
</dbReference>
<feature type="compositionally biased region" description="Polar residues" evidence="3">
    <location>
        <begin position="46"/>
        <end position="63"/>
    </location>
</feature>
<keyword evidence="1" id="KW-0649">Protein kinase inhibitor</keyword>
<dbReference type="Proteomes" id="UP000823749">
    <property type="component" value="Chromosome 12"/>
</dbReference>
<comment type="caution">
    <text evidence="4">The sequence shown here is derived from an EMBL/GenBank/DDBJ whole genome shotgun (WGS) entry which is preliminary data.</text>
</comment>
<dbReference type="PANTHER" id="PTHR33142:SF48">
    <property type="entry name" value="CYCLIN-DEPENDENT PROTEIN KINASE INHIBITOR SMR15"/>
    <property type="match status" value="1"/>
</dbReference>
<gene>
    <name evidence="4" type="ORF">RHGRI_033394</name>
</gene>
<evidence type="ECO:0000256" key="3">
    <source>
        <dbReference type="SAM" id="MobiDB-lite"/>
    </source>
</evidence>
<dbReference type="GO" id="GO:0032875">
    <property type="term" value="P:regulation of DNA endoreduplication"/>
    <property type="evidence" value="ECO:0007669"/>
    <property type="project" value="InterPro"/>
</dbReference>
<evidence type="ECO:0000313" key="4">
    <source>
        <dbReference type="EMBL" id="KAG5520802.1"/>
    </source>
</evidence>
<protein>
    <submittedName>
        <fullName evidence="4">Uncharacterized protein</fullName>
    </submittedName>
</protein>
<keyword evidence="5" id="KW-1185">Reference proteome</keyword>
<dbReference type="InterPro" id="IPR040389">
    <property type="entry name" value="SMR"/>
</dbReference>
<reference evidence="4" key="1">
    <citation type="submission" date="2020-08" db="EMBL/GenBank/DDBJ databases">
        <title>Plant Genome Project.</title>
        <authorList>
            <person name="Zhang R.-G."/>
        </authorList>
    </citation>
    <scope>NUCLEOTIDE SEQUENCE</scope>
    <source>
        <strain evidence="4">WSP0</strain>
        <tissue evidence="4">Leaf</tissue>
    </source>
</reference>
<organism evidence="4 5">
    <name type="scientific">Rhododendron griersonianum</name>
    <dbReference type="NCBI Taxonomy" id="479676"/>
    <lineage>
        <taxon>Eukaryota</taxon>
        <taxon>Viridiplantae</taxon>
        <taxon>Streptophyta</taxon>
        <taxon>Embryophyta</taxon>
        <taxon>Tracheophyta</taxon>
        <taxon>Spermatophyta</taxon>
        <taxon>Magnoliopsida</taxon>
        <taxon>eudicotyledons</taxon>
        <taxon>Gunneridae</taxon>
        <taxon>Pentapetalae</taxon>
        <taxon>asterids</taxon>
        <taxon>Ericales</taxon>
        <taxon>Ericaceae</taxon>
        <taxon>Ericoideae</taxon>
        <taxon>Rhodoreae</taxon>
        <taxon>Rhododendron</taxon>
    </lineage>
</organism>
<keyword evidence="2" id="KW-0131">Cell cycle</keyword>
<dbReference type="GO" id="GO:0004860">
    <property type="term" value="F:protein kinase inhibitor activity"/>
    <property type="evidence" value="ECO:0007669"/>
    <property type="project" value="UniProtKB-KW"/>
</dbReference>
<sequence>MEGGLESEGQKWVVAGIPFGVPLKPVFTSTPGAAKRKEDEGEEEYWSTTTPTGDEARISTSTECPPPPRKRKPSSRCHYGGAGEFFNPPDLETVFTLCVERA</sequence>
<name>A0AAV6HZV6_9ERIC</name>
<accession>A0AAV6HZV6</accession>